<evidence type="ECO:0000313" key="3">
    <source>
        <dbReference type="Proteomes" id="UP000034521"/>
    </source>
</evidence>
<dbReference type="EMBL" id="LCIQ01000016">
    <property type="protein sequence ID" value="KKT60866.1"/>
    <property type="molecule type" value="Genomic_DNA"/>
</dbReference>
<sequence>MGVCPAQAGFFDGDLLIRLRAEKLDADQSSGALFAPSTKSREQAQRKRKEDDSMSKGSVFRDDEQFCTFL</sequence>
<evidence type="ECO:0000313" key="2">
    <source>
        <dbReference type="EMBL" id="KKT60866.1"/>
    </source>
</evidence>
<proteinExistence type="predicted"/>
<organism evidence="2 3">
    <name type="scientific">Candidatus Gottesmanbacteria bacterium GW2011_GWA1_44_24b</name>
    <dbReference type="NCBI Taxonomy" id="1618437"/>
    <lineage>
        <taxon>Bacteria</taxon>
        <taxon>Candidatus Gottesmaniibacteriota</taxon>
    </lineage>
</organism>
<reference evidence="2 3" key="1">
    <citation type="journal article" date="2015" name="Nature">
        <title>rRNA introns, odd ribosomes, and small enigmatic genomes across a large radiation of phyla.</title>
        <authorList>
            <person name="Brown C.T."/>
            <person name="Hug L.A."/>
            <person name="Thomas B.C."/>
            <person name="Sharon I."/>
            <person name="Castelle C.J."/>
            <person name="Singh A."/>
            <person name="Wilkins M.J."/>
            <person name="Williams K.H."/>
            <person name="Banfield J.F."/>
        </authorList>
    </citation>
    <scope>NUCLEOTIDE SEQUENCE [LARGE SCALE GENOMIC DNA]</scope>
</reference>
<dbReference type="AlphaFoldDB" id="A0A0G1IN70"/>
<gene>
    <name evidence="2" type="ORF">UW52_C0016G0013</name>
</gene>
<name>A0A0G1IN70_9BACT</name>
<comment type="caution">
    <text evidence="2">The sequence shown here is derived from an EMBL/GenBank/DDBJ whole genome shotgun (WGS) entry which is preliminary data.</text>
</comment>
<feature type="region of interest" description="Disordered" evidence="1">
    <location>
        <begin position="30"/>
        <end position="70"/>
    </location>
</feature>
<protein>
    <submittedName>
        <fullName evidence="2">Uncharacterized protein</fullName>
    </submittedName>
</protein>
<feature type="compositionally biased region" description="Basic and acidic residues" evidence="1">
    <location>
        <begin position="39"/>
        <end position="64"/>
    </location>
</feature>
<accession>A0A0G1IN70</accession>
<dbReference type="Proteomes" id="UP000034521">
    <property type="component" value="Unassembled WGS sequence"/>
</dbReference>
<evidence type="ECO:0000256" key="1">
    <source>
        <dbReference type="SAM" id="MobiDB-lite"/>
    </source>
</evidence>